<protein>
    <submittedName>
        <fullName evidence="2">Uncharacterized protein</fullName>
    </submittedName>
</protein>
<name>U4L9Q0_PYROM</name>
<evidence type="ECO:0000313" key="3">
    <source>
        <dbReference type="Proteomes" id="UP000018144"/>
    </source>
</evidence>
<keyword evidence="1" id="KW-1133">Transmembrane helix</keyword>
<keyword evidence="1" id="KW-0472">Membrane</keyword>
<evidence type="ECO:0000313" key="2">
    <source>
        <dbReference type="EMBL" id="CCX06914.1"/>
    </source>
</evidence>
<dbReference type="AlphaFoldDB" id="U4L9Q0"/>
<accession>U4L9Q0</accession>
<dbReference type="OrthoDB" id="3344043at2759"/>
<dbReference type="STRING" id="1076935.U4L9Q0"/>
<gene>
    <name evidence="2" type="ORF">PCON_06501</name>
</gene>
<sequence>MALIAENTAYRARIFWLKLAEYAFIQSAATEKTLQAMARSFGHSITRIFLSINAGIVSPRQNHEQWARHTRLVAKLSKAPFWVLVGLGGFYVIFALVVGVLASLQTLGDQKNVVEAQVRLSVDVLAAKAFKSDAFRAPVTKGSELFNERRGGSERVALVQNEVSKMDLVVVDAMRS</sequence>
<keyword evidence="3" id="KW-1185">Reference proteome</keyword>
<proteinExistence type="predicted"/>
<organism evidence="2 3">
    <name type="scientific">Pyronema omphalodes (strain CBS 100304)</name>
    <name type="common">Pyronema confluens</name>
    <dbReference type="NCBI Taxonomy" id="1076935"/>
    <lineage>
        <taxon>Eukaryota</taxon>
        <taxon>Fungi</taxon>
        <taxon>Dikarya</taxon>
        <taxon>Ascomycota</taxon>
        <taxon>Pezizomycotina</taxon>
        <taxon>Pezizomycetes</taxon>
        <taxon>Pezizales</taxon>
        <taxon>Pyronemataceae</taxon>
        <taxon>Pyronema</taxon>
    </lineage>
</organism>
<feature type="transmembrane region" description="Helical" evidence="1">
    <location>
        <begin position="81"/>
        <end position="104"/>
    </location>
</feature>
<evidence type="ECO:0000256" key="1">
    <source>
        <dbReference type="SAM" id="Phobius"/>
    </source>
</evidence>
<keyword evidence="1" id="KW-0812">Transmembrane</keyword>
<dbReference type="EMBL" id="HF935323">
    <property type="protein sequence ID" value="CCX06914.1"/>
    <property type="molecule type" value="Genomic_DNA"/>
</dbReference>
<dbReference type="Proteomes" id="UP000018144">
    <property type="component" value="Unassembled WGS sequence"/>
</dbReference>
<reference evidence="2 3" key="1">
    <citation type="journal article" date="2013" name="PLoS Genet.">
        <title>The genome and development-dependent transcriptomes of Pyronema confluens: a window into fungal evolution.</title>
        <authorList>
            <person name="Traeger S."/>
            <person name="Altegoer F."/>
            <person name="Freitag M."/>
            <person name="Gabaldon T."/>
            <person name="Kempken F."/>
            <person name="Kumar A."/>
            <person name="Marcet-Houben M."/>
            <person name="Poggeler S."/>
            <person name="Stajich J.E."/>
            <person name="Nowrousian M."/>
        </authorList>
    </citation>
    <scope>NUCLEOTIDE SEQUENCE [LARGE SCALE GENOMIC DNA]</scope>
    <source>
        <strain evidence="3">CBS 100304</strain>
        <tissue evidence="2">Vegetative mycelium</tissue>
    </source>
</reference>